<sequence length="775" mass="83091">MEADDDLDGVEAGGRVEDDHRGEPGGERGETGRRQSLEGGRSVGTVAKGGMNDHAISLAKSGFEISDEGTRIAPPASTRGLVPQALPSRSRSLHRAVCEAWGVNELAGALSPYLRQHAANPVAWRQWSAAALAEAAERDVPLLISIGYSTCHWCHVMAHESFEDKTVADAINSRFVAVKVDREERPDLDAVYMQATMAITGQGGWPMTVFAFPDGTPFFAGTYFPKSHFLRLLDAVHTAWGTQREELAHQGAAIVEASARSGPAFADVTVACPLDGPCPPAPPVRTESLDAAAATTLASADRVNGGFGAAPKFPSVPALRFLCDAYVRTGDAALLDHVKLTAKRMARGGIYDQLEGGFARYSVDEAWTVPHFEKMLYDNAELLWLYARLSGEDELFARVADETAAFLLERFTTEEGGFAAAFDADTDGVEGLTYVWTMAELESALGEDAAWAAGVFGIEPANPNFEHGANVLELPRDPEDGARWAAARHRLLAARRRRAQPGRDDKVVAAWNGLTIAALAEYASRTGHRDSLLAAERAAELLQRVHIASDGRLARASLGGVASDAPGILEDYAAVALGFLRLGGAWTARAQGLIEQIREHFTDFEGGFYDTAADAEALVTRPADVHDGPTASGWALAAAAMLEAFQVTGDETYKDDAWRAVARAEPVMASNPRFTAGLHAAAEALVRAQRTELSTGRNFLLQLDYWMCCSRWQKSHSALLRDGGDRGDFANVAIPRPRAGSHPRAVPAGALLLHGARAVGSRGLTARKKLRAAWA</sequence>
<proteinExistence type="predicted"/>
<protein>
    <submittedName>
        <fullName evidence="3">Uncharacterized protein YyaL (SSP411 family)</fullName>
    </submittedName>
</protein>
<accession>A0ABU2ATI2</accession>
<dbReference type="Pfam" id="PF03190">
    <property type="entry name" value="Thioredox_DsbH"/>
    <property type="match status" value="1"/>
</dbReference>
<comment type="caution">
    <text evidence="3">The sequence shown here is derived from an EMBL/GenBank/DDBJ whole genome shotgun (WGS) entry which is preliminary data.</text>
</comment>
<dbReference type="InterPro" id="IPR008928">
    <property type="entry name" value="6-hairpin_glycosidase_sf"/>
</dbReference>
<organism evidence="3 4">
    <name type="scientific">Glycomyces lechevalierae</name>
    <dbReference type="NCBI Taxonomy" id="256034"/>
    <lineage>
        <taxon>Bacteria</taxon>
        <taxon>Bacillati</taxon>
        <taxon>Actinomycetota</taxon>
        <taxon>Actinomycetes</taxon>
        <taxon>Glycomycetales</taxon>
        <taxon>Glycomycetaceae</taxon>
        <taxon>Glycomyces</taxon>
    </lineage>
</organism>
<dbReference type="SUPFAM" id="SSF52833">
    <property type="entry name" value="Thioredoxin-like"/>
    <property type="match status" value="1"/>
</dbReference>
<dbReference type="InterPro" id="IPR036249">
    <property type="entry name" value="Thioredoxin-like_sf"/>
</dbReference>
<feature type="domain" description="Spermatogenesis-associated protein 20-like TRX" evidence="2">
    <location>
        <begin position="104"/>
        <end position="256"/>
    </location>
</feature>
<evidence type="ECO:0000259" key="2">
    <source>
        <dbReference type="Pfam" id="PF03190"/>
    </source>
</evidence>
<evidence type="ECO:0000256" key="1">
    <source>
        <dbReference type="SAM" id="MobiDB-lite"/>
    </source>
</evidence>
<dbReference type="Gene3D" id="1.50.10.10">
    <property type="match status" value="1"/>
</dbReference>
<evidence type="ECO:0000313" key="4">
    <source>
        <dbReference type="Proteomes" id="UP001183604"/>
    </source>
</evidence>
<feature type="compositionally biased region" description="Basic and acidic residues" evidence="1">
    <location>
        <begin position="14"/>
        <end position="36"/>
    </location>
</feature>
<dbReference type="PANTHER" id="PTHR42899">
    <property type="entry name" value="SPERMATOGENESIS-ASSOCIATED PROTEIN 20"/>
    <property type="match status" value="1"/>
</dbReference>
<evidence type="ECO:0000313" key="3">
    <source>
        <dbReference type="EMBL" id="MDR7339732.1"/>
    </source>
</evidence>
<dbReference type="InterPro" id="IPR024705">
    <property type="entry name" value="Ssp411"/>
</dbReference>
<name>A0ABU2ATI2_9ACTN</name>
<feature type="region of interest" description="Disordered" evidence="1">
    <location>
        <begin position="1"/>
        <end position="49"/>
    </location>
</feature>
<keyword evidence="4" id="KW-1185">Reference proteome</keyword>
<dbReference type="InterPro" id="IPR012341">
    <property type="entry name" value="6hp_glycosidase-like_sf"/>
</dbReference>
<dbReference type="PANTHER" id="PTHR42899:SF1">
    <property type="entry name" value="SPERMATOGENESIS-ASSOCIATED PROTEIN 20"/>
    <property type="match status" value="1"/>
</dbReference>
<dbReference type="Gene3D" id="3.40.30.10">
    <property type="entry name" value="Glutaredoxin"/>
    <property type="match status" value="1"/>
</dbReference>
<dbReference type="Proteomes" id="UP001183604">
    <property type="component" value="Unassembled WGS sequence"/>
</dbReference>
<dbReference type="InterPro" id="IPR004879">
    <property type="entry name" value="Ssp411-like_TRX"/>
</dbReference>
<dbReference type="CDD" id="cd02955">
    <property type="entry name" value="SSP411"/>
    <property type="match status" value="1"/>
</dbReference>
<dbReference type="SUPFAM" id="SSF48208">
    <property type="entry name" value="Six-hairpin glycosidases"/>
    <property type="match status" value="1"/>
</dbReference>
<dbReference type="RefSeq" id="WP_270121894.1">
    <property type="nucleotide sequence ID" value="NZ_JAPZVQ010000005.1"/>
</dbReference>
<reference evidence="3 4" key="1">
    <citation type="submission" date="2023-07" db="EMBL/GenBank/DDBJ databases">
        <title>Sequencing the genomes of 1000 actinobacteria strains.</title>
        <authorList>
            <person name="Klenk H.-P."/>
        </authorList>
    </citation>
    <scope>NUCLEOTIDE SEQUENCE [LARGE SCALE GENOMIC DNA]</scope>
    <source>
        <strain evidence="3 4">DSM 44724</strain>
    </source>
</reference>
<dbReference type="EMBL" id="JAVDYD010000001">
    <property type="protein sequence ID" value="MDR7339732.1"/>
    <property type="molecule type" value="Genomic_DNA"/>
</dbReference>
<gene>
    <name evidence="3" type="ORF">J2S69_003451</name>
</gene>